<sequence length="206" mass="24210">MIKYITFAILIFPFLINSQAKLDNNVAVDFFGKTETINQVTKEAKLRAFYLNSNADSYVAMRAETLVKNQLPESEKELWKNYKIIASFQIKAMAKKGLFLKDSIQIKFKNYNAYKLIFKEKKSEKESAETLILYLNGITYIFIYSKVQSYDIKAKEKFFNSIKITNSENIKQIEKPYNYFTAFANMLAFGLLIFLIRWTIKREKKQ</sequence>
<evidence type="ECO:0000313" key="2">
    <source>
        <dbReference type="EMBL" id="GGF23602.1"/>
    </source>
</evidence>
<evidence type="ECO:0000313" key="3">
    <source>
        <dbReference type="Proteomes" id="UP000655016"/>
    </source>
</evidence>
<accession>A0ABQ1UNY6</accession>
<proteinExistence type="predicted"/>
<comment type="caution">
    <text evidence="2">The sequence shown here is derived from an EMBL/GenBank/DDBJ whole genome shotgun (WGS) entry which is preliminary data.</text>
</comment>
<organism evidence="2 3">
    <name type="scientific">Flavobacterium limi</name>
    <dbReference type="NCBI Taxonomy" id="2045105"/>
    <lineage>
        <taxon>Bacteria</taxon>
        <taxon>Pseudomonadati</taxon>
        <taxon>Bacteroidota</taxon>
        <taxon>Flavobacteriia</taxon>
        <taxon>Flavobacteriales</taxon>
        <taxon>Flavobacteriaceae</taxon>
        <taxon>Flavobacterium</taxon>
    </lineage>
</organism>
<keyword evidence="3" id="KW-1185">Reference proteome</keyword>
<protein>
    <submittedName>
        <fullName evidence="2">Uncharacterized protein</fullName>
    </submittedName>
</protein>
<feature type="transmembrane region" description="Helical" evidence="1">
    <location>
        <begin position="179"/>
        <end position="200"/>
    </location>
</feature>
<gene>
    <name evidence="2" type="ORF">GCM10011518_36130</name>
</gene>
<keyword evidence="1" id="KW-1133">Transmembrane helix</keyword>
<name>A0ABQ1UNY6_9FLAO</name>
<keyword evidence="1" id="KW-0812">Transmembrane</keyword>
<dbReference type="RefSeq" id="WP_163395841.1">
    <property type="nucleotide sequence ID" value="NZ_BMKP01000009.1"/>
</dbReference>
<reference evidence="3" key="1">
    <citation type="journal article" date="2019" name="Int. J. Syst. Evol. Microbiol.">
        <title>The Global Catalogue of Microorganisms (GCM) 10K type strain sequencing project: providing services to taxonomists for standard genome sequencing and annotation.</title>
        <authorList>
            <consortium name="The Broad Institute Genomics Platform"/>
            <consortium name="The Broad Institute Genome Sequencing Center for Infectious Disease"/>
            <person name="Wu L."/>
            <person name="Ma J."/>
        </authorList>
    </citation>
    <scope>NUCLEOTIDE SEQUENCE [LARGE SCALE GENOMIC DNA]</scope>
    <source>
        <strain evidence="3">CGMCC 1.16060</strain>
    </source>
</reference>
<keyword evidence="1" id="KW-0472">Membrane</keyword>
<evidence type="ECO:0000256" key="1">
    <source>
        <dbReference type="SAM" id="Phobius"/>
    </source>
</evidence>
<dbReference type="EMBL" id="BMKP01000009">
    <property type="protein sequence ID" value="GGF23602.1"/>
    <property type="molecule type" value="Genomic_DNA"/>
</dbReference>
<dbReference type="Proteomes" id="UP000655016">
    <property type="component" value="Unassembled WGS sequence"/>
</dbReference>